<feature type="transmembrane region" description="Helical" evidence="1">
    <location>
        <begin position="21"/>
        <end position="45"/>
    </location>
</feature>
<evidence type="ECO:0000313" key="3">
    <source>
        <dbReference type="EMBL" id="TKK75255.1"/>
    </source>
</evidence>
<dbReference type="RefSeq" id="WP_137258115.1">
    <property type="nucleotide sequence ID" value="NZ_JBHSPQ010000005.1"/>
</dbReference>
<keyword evidence="1" id="KW-1133">Transmembrane helix</keyword>
<reference evidence="3 4" key="1">
    <citation type="submission" date="2019-04" db="EMBL/GenBank/DDBJ databases">
        <title>Kribbella sp. NEAU-THZ 27 nov., a novel actinomycete isolated from soil.</title>
        <authorList>
            <person name="Duan L."/>
        </authorList>
    </citation>
    <scope>NUCLEOTIDE SEQUENCE [LARGE SCALE GENOMIC DNA]</scope>
    <source>
        <strain evidence="4">NEAU-THZ27</strain>
    </source>
</reference>
<keyword evidence="4" id="KW-1185">Reference proteome</keyword>
<organism evidence="3 4">
    <name type="scientific">Kribbella jiaozuonensis</name>
    <dbReference type="NCBI Taxonomy" id="2575441"/>
    <lineage>
        <taxon>Bacteria</taxon>
        <taxon>Bacillati</taxon>
        <taxon>Actinomycetota</taxon>
        <taxon>Actinomycetes</taxon>
        <taxon>Propionibacteriales</taxon>
        <taxon>Kribbellaceae</taxon>
        <taxon>Kribbella</taxon>
    </lineage>
</organism>
<keyword evidence="1" id="KW-0812">Transmembrane</keyword>
<feature type="domain" description="DUF7144" evidence="2">
    <location>
        <begin position="21"/>
        <end position="136"/>
    </location>
</feature>
<evidence type="ECO:0000259" key="2">
    <source>
        <dbReference type="Pfam" id="PF23636"/>
    </source>
</evidence>
<dbReference type="InterPro" id="IPR055568">
    <property type="entry name" value="DUF7144"/>
</dbReference>
<sequence length="140" mass="14890">MAEPGRRHGVPPTMMSGWVGWIAFAGVIMVLLGVFHVLQGLVALFEDGYYQVEKSGLAVQVDYTVWGWVHIVGGVVIAAAGLAVFAGKMWARIVGVLVAMASAIVNVGFLAASPAWSLTMIAMNLLIIWALTAHGREIAE</sequence>
<dbReference type="AlphaFoldDB" id="A0A4U3LI21"/>
<dbReference type="OrthoDB" id="4482242at2"/>
<feature type="transmembrane region" description="Helical" evidence="1">
    <location>
        <begin position="118"/>
        <end position="135"/>
    </location>
</feature>
<name>A0A4U3LI21_9ACTN</name>
<comment type="caution">
    <text evidence="3">The sequence shown here is derived from an EMBL/GenBank/DDBJ whole genome shotgun (WGS) entry which is preliminary data.</text>
</comment>
<feature type="transmembrane region" description="Helical" evidence="1">
    <location>
        <begin position="93"/>
        <end position="112"/>
    </location>
</feature>
<proteinExistence type="predicted"/>
<protein>
    <recommendedName>
        <fullName evidence="2">DUF7144 domain-containing protein</fullName>
    </recommendedName>
</protein>
<dbReference type="Pfam" id="PF23636">
    <property type="entry name" value="DUF7144"/>
    <property type="match status" value="1"/>
</dbReference>
<evidence type="ECO:0000256" key="1">
    <source>
        <dbReference type="SAM" id="Phobius"/>
    </source>
</evidence>
<dbReference type="Proteomes" id="UP000305836">
    <property type="component" value="Unassembled WGS sequence"/>
</dbReference>
<dbReference type="EMBL" id="SZPZ01000005">
    <property type="protein sequence ID" value="TKK75255.1"/>
    <property type="molecule type" value="Genomic_DNA"/>
</dbReference>
<feature type="transmembrane region" description="Helical" evidence="1">
    <location>
        <begin position="65"/>
        <end position="86"/>
    </location>
</feature>
<accession>A0A4U3LI21</accession>
<evidence type="ECO:0000313" key="4">
    <source>
        <dbReference type="Proteomes" id="UP000305836"/>
    </source>
</evidence>
<gene>
    <name evidence="3" type="ORF">FDA38_33090</name>
</gene>
<keyword evidence="1" id="KW-0472">Membrane</keyword>